<organism evidence="1 2">
    <name type="scientific">Phocaeicola coprophilus DSM 18228 = JCM 13818</name>
    <dbReference type="NCBI Taxonomy" id="547042"/>
    <lineage>
        <taxon>Bacteria</taxon>
        <taxon>Pseudomonadati</taxon>
        <taxon>Bacteroidota</taxon>
        <taxon>Bacteroidia</taxon>
        <taxon>Bacteroidales</taxon>
        <taxon>Bacteroidaceae</taxon>
        <taxon>Phocaeicola</taxon>
    </lineage>
</organism>
<dbReference type="EMBL" id="ACBW01000173">
    <property type="protein sequence ID" value="EEF77178.1"/>
    <property type="molecule type" value="Genomic_DNA"/>
</dbReference>
<proteinExistence type="predicted"/>
<dbReference type="Proteomes" id="UP000014073">
    <property type="component" value="Unassembled WGS sequence"/>
</dbReference>
<name>S0F9U1_9BACT</name>
<evidence type="ECO:0000313" key="2">
    <source>
        <dbReference type="Proteomes" id="UP000014073"/>
    </source>
</evidence>
<gene>
    <name evidence="1" type="ORF">BACCOPRO_02691</name>
</gene>
<reference evidence="1 2" key="1">
    <citation type="submission" date="2008-12" db="EMBL/GenBank/DDBJ databases">
        <authorList>
            <person name="Fulton L."/>
            <person name="Clifton S."/>
            <person name="Fulton B."/>
            <person name="Xu J."/>
            <person name="Minx P."/>
            <person name="Pepin K.H."/>
            <person name="Johnson M."/>
            <person name="Bhonagiri V."/>
            <person name="Nash W.E."/>
            <person name="Mardis E.R."/>
            <person name="Wilson R.K."/>
        </authorList>
    </citation>
    <scope>NUCLEOTIDE SEQUENCE [LARGE SCALE GENOMIC DNA]</scope>
    <source>
        <strain evidence="1 2">DSM 18228</strain>
    </source>
</reference>
<comment type="caution">
    <text evidence="1">The sequence shown here is derived from an EMBL/GenBank/DDBJ whole genome shotgun (WGS) entry which is preliminary data.</text>
</comment>
<accession>S0F9U1</accession>
<dbReference type="AlphaFoldDB" id="S0F9U1"/>
<keyword evidence="2" id="KW-1185">Reference proteome</keyword>
<dbReference type="STRING" id="547042.BACCOPRO_02691"/>
<protein>
    <submittedName>
        <fullName evidence="1">Uncharacterized protein</fullName>
    </submittedName>
</protein>
<sequence>MFPQAYTLRLPVTVFFVSFCSVRTVYTLRQNRPHVSVSSSSTIQAHRAVDSALTTARFQAILQMPSAAF</sequence>
<dbReference type="HOGENOM" id="CLU_2767174_0_0_10"/>
<evidence type="ECO:0000313" key="1">
    <source>
        <dbReference type="EMBL" id="EEF77178.1"/>
    </source>
</evidence>